<organism evidence="2 3">
    <name type="scientific">Funneliformis caledonium</name>
    <dbReference type="NCBI Taxonomy" id="1117310"/>
    <lineage>
        <taxon>Eukaryota</taxon>
        <taxon>Fungi</taxon>
        <taxon>Fungi incertae sedis</taxon>
        <taxon>Mucoromycota</taxon>
        <taxon>Glomeromycotina</taxon>
        <taxon>Glomeromycetes</taxon>
        <taxon>Glomerales</taxon>
        <taxon>Glomeraceae</taxon>
        <taxon>Funneliformis</taxon>
    </lineage>
</organism>
<name>A0A9N9IUU1_9GLOM</name>
<keyword evidence="3" id="KW-1185">Reference proteome</keyword>
<comment type="caution">
    <text evidence="2">The sequence shown here is derived from an EMBL/GenBank/DDBJ whole genome shotgun (WGS) entry which is preliminary data.</text>
</comment>
<dbReference type="Proteomes" id="UP000789570">
    <property type="component" value="Unassembled WGS sequence"/>
</dbReference>
<dbReference type="AlphaFoldDB" id="A0A9N9IUU1"/>
<feature type="compositionally biased region" description="Basic and acidic residues" evidence="1">
    <location>
        <begin position="14"/>
        <end position="29"/>
    </location>
</feature>
<dbReference type="EMBL" id="CAJVPQ010017588">
    <property type="protein sequence ID" value="CAG8748844.1"/>
    <property type="molecule type" value="Genomic_DNA"/>
</dbReference>
<accession>A0A9N9IUU1</accession>
<proteinExistence type="predicted"/>
<feature type="region of interest" description="Disordered" evidence="1">
    <location>
        <begin position="1"/>
        <end position="41"/>
    </location>
</feature>
<feature type="non-terminal residue" evidence="2">
    <location>
        <position position="60"/>
    </location>
</feature>
<evidence type="ECO:0000256" key="1">
    <source>
        <dbReference type="SAM" id="MobiDB-lite"/>
    </source>
</evidence>
<evidence type="ECO:0000313" key="2">
    <source>
        <dbReference type="EMBL" id="CAG8748844.1"/>
    </source>
</evidence>
<evidence type="ECO:0000313" key="3">
    <source>
        <dbReference type="Proteomes" id="UP000789570"/>
    </source>
</evidence>
<feature type="non-terminal residue" evidence="2">
    <location>
        <position position="1"/>
    </location>
</feature>
<protein>
    <submittedName>
        <fullName evidence="2">1507_t:CDS:1</fullName>
    </submittedName>
</protein>
<gene>
    <name evidence="2" type="ORF">FCALED_LOCUS16164</name>
</gene>
<reference evidence="2" key="1">
    <citation type="submission" date="2021-06" db="EMBL/GenBank/DDBJ databases">
        <authorList>
            <person name="Kallberg Y."/>
            <person name="Tangrot J."/>
            <person name="Rosling A."/>
        </authorList>
    </citation>
    <scope>NUCLEOTIDE SEQUENCE</scope>
    <source>
        <strain evidence="2">UK204</strain>
    </source>
</reference>
<sequence>EETISLLPLSNQNNEREVNNLIEPFDKPSNKRSKNYKTGNSVKKLKTLDKTDKLKSWYEN</sequence>